<organism evidence="2 3">
    <name type="scientific">Fibrella aquatilis</name>
    <dbReference type="NCBI Taxonomy" id="2817059"/>
    <lineage>
        <taxon>Bacteria</taxon>
        <taxon>Pseudomonadati</taxon>
        <taxon>Bacteroidota</taxon>
        <taxon>Cytophagia</taxon>
        <taxon>Cytophagales</taxon>
        <taxon>Spirosomataceae</taxon>
        <taxon>Fibrella</taxon>
    </lineage>
</organism>
<accession>A0A939GB41</accession>
<dbReference type="SUPFAM" id="SSF55729">
    <property type="entry name" value="Acyl-CoA N-acyltransferases (Nat)"/>
    <property type="match status" value="1"/>
</dbReference>
<dbReference type="PANTHER" id="PTHR43441:SF6">
    <property type="entry name" value="N-ACETYLTRANSFERASE DOMAIN-CONTAINING PROTEIN"/>
    <property type="match status" value="1"/>
</dbReference>
<reference evidence="2 3" key="1">
    <citation type="submission" date="2021-03" db="EMBL/GenBank/DDBJ databases">
        <title>Fibrella sp. HMF5036 genome sequencing and assembly.</title>
        <authorList>
            <person name="Kang H."/>
            <person name="Kim H."/>
            <person name="Bae S."/>
            <person name="Joh K."/>
        </authorList>
    </citation>
    <scope>NUCLEOTIDE SEQUENCE [LARGE SCALE GENOMIC DNA]</scope>
    <source>
        <strain evidence="2 3">HMF5036</strain>
    </source>
</reference>
<dbReference type="AlphaFoldDB" id="A0A939GB41"/>
<dbReference type="EMBL" id="JAFMYU010000029">
    <property type="protein sequence ID" value="MBO0934295.1"/>
    <property type="molecule type" value="Genomic_DNA"/>
</dbReference>
<evidence type="ECO:0000313" key="3">
    <source>
        <dbReference type="Proteomes" id="UP000664795"/>
    </source>
</evidence>
<name>A0A939GB41_9BACT</name>
<dbReference type="InterPro" id="IPR051908">
    <property type="entry name" value="Ribosomal_N-acetyltransferase"/>
</dbReference>
<comment type="caution">
    <text evidence="2">The sequence shown here is derived from an EMBL/GenBank/DDBJ whole genome shotgun (WGS) entry which is preliminary data.</text>
</comment>
<evidence type="ECO:0000259" key="1">
    <source>
        <dbReference type="PROSITE" id="PS51186"/>
    </source>
</evidence>
<protein>
    <submittedName>
        <fullName evidence="2">GNAT family N-acetyltransferase</fullName>
    </submittedName>
</protein>
<dbReference type="InterPro" id="IPR016181">
    <property type="entry name" value="Acyl_CoA_acyltransferase"/>
</dbReference>
<dbReference type="GO" id="GO:1990189">
    <property type="term" value="F:protein N-terminal-serine acetyltransferase activity"/>
    <property type="evidence" value="ECO:0007669"/>
    <property type="project" value="TreeGrafter"/>
</dbReference>
<dbReference type="Pfam" id="PF13302">
    <property type="entry name" value="Acetyltransf_3"/>
    <property type="match status" value="1"/>
</dbReference>
<keyword evidence="3" id="KW-1185">Reference proteome</keyword>
<dbReference type="PANTHER" id="PTHR43441">
    <property type="entry name" value="RIBOSOMAL-PROTEIN-SERINE ACETYLTRANSFERASE"/>
    <property type="match status" value="1"/>
</dbReference>
<dbReference type="Gene3D" id="3.40.630.30">
    <property type="match status" value="1"/>
</dbReference>
<dbReference type="PROSITE" id="PS51186">
    <property type="entry name" value="GNAT"/>
    <property type="match status" value="1"/>
</dbReference>
<dbReference type="Proteomes" id="UP000664795">
    <property type="component" value="Unassembled WGS sequence"/>
</dbReference>
<proteinExistence type="predicted"/>
<feature type="domain" description="N-acetyltransferase" evidence="1">
    <location>
        <begin position="1"/>
        <end position="145"/>
    </location>
</feature>
<dbReference type="GO" id="GO:0008999">
    <property type="term" value="F:protein-N-terminal-alanine acetyltransferase activity"/>
    <property type="evidence" value="ECO:0007669"/>
    <property type="project" value="TreeGrafter"/>
</dbReference>
<dbReference type="GO" id="GO:0005737">
    <property type="term" value="C:cytoplasm"/>
    <property type="evidence" value="ECO:0007669"/>
    <property type="project" value="TreeGrafter"/>
</dbReference>
<dbReference type="InterPro" id="IPR000182">
    <property type="entry name" value="GNAT_dom"/>
</dbReference>
<sequence length="145" mass="16001">MTLEPIHIDEDPTLARYANSDCQALFEAYPTYYHETGYTPPWIGYFVIRDEVVVGMGGFVGAPQNGRVEIAYGTFKAYEGQGIASFACQQLVTIAKATDPTLIVTAKTAPEQNASNTILSRHGFVYTGVVQDHEIGDAWEWVYQG</sequence>
<evidence type="ECO:0000313" key="2">
    <source>
        <dbReference type="EMBL" id="MBO0934295.1"/>
    </source>
</evidence>
<gene>
    <name evidence="2" type="ORF">J2I48_25025</name>
</gene>
<dbReference type="RefSeq" id="WP_207338256.1">
    <property type="nucleotide sequence ID" value="NZ_JAFMYU010000029.1"/>
</dbReference>